<keyword evidence="1" id="KW-1133">Transmembrane helix</keyword>
<dbReference type="Proteomes" id="UP001595851">
    <property type="component" value="Unassembled WGS sequence"/>
</dbReference>
<evidence type="ECO:0000313" key="2">
    <source>
        <dbReference type="EMBL" id="MFC4006202.1"/>
    </source>
</evidence>
<dbReference type="EMBL" id="JBHSBI010000001">
    <property type="protein sequence ID" value="MFC4006202.1"/>
    <property type="molecule type" value="Genomic_DNA"/>
</dbReference>
<proteinExistence type="predicted"/>
<keyword evidence="1" id="KW-0472">Membrane</keyword>
<sequence>MPYASLVGYGGGVAVAALVVGHLWVAVLCAVLVLTTALLIRRGFRRGRDPKCR</sequence>
<accession>A0ABV8G0N5</accession>
<keyword evidence="1" id="KW-0812">Transmembrane</keyword>
<dbReference type="RefSeq" id="WP_379526357.1">
    <property type="nucleotide sequence ID" value="NZ_JBHSBI010000001.1"/>
</dbReference>
<feature type="transmembrane region" description="Helical" evidence="1">
    <location>
        <begin position="12"/>
        <end position="40"/>
    </location>
</feature>
<organism evidence="2 3">
    <name type="scientific">Nonomuraea purpurea</name>
    <dbReference type="NCBI Taxonomy" id="1849276"/>
    <lineage>
        <taxon>Bacteria</taxon>
        <taxon>Bacillati</taxon>
        <taxon>Actinomycetota</taxon>
        <taxon>Actinomycetes</taxon>
        <taxon>Streptosporangiales</taxon>
        <taxon>Streptosporangiaceae</taxon>
        <taxon>Nonomuraea</taxon>
    </lineage>
</organism>
<reference evidence="3" key="1">
    <citation type="journal article" date="2019" name="Int. J. Syst. Evol. Microbiol.">
        <title>The Global Catalogue of Microorganisms (GCM) 10K type strain sequencing project: providing services to taxonomists for standard genome sequencing and annotation.</title>
        <authorList>
            <consortium name="The Broad Institute Genomics Platform"/>
            <consortium name="The Broad Institute Genome Sequencing Center for Infectious Disease"/>
            <person name="Wu L."/>
            <person name="Ma J."/>
        </authorList>
    </citation>
    <scope>NUCLEOTIDE SEQUENCE [LARGE SCALE GENOMIC DNA]</scope>
    <source>
        <strain evidence="3">TBRC 1276</strain>
    </source>
</reference>
<comment type="caution">
    <text evidence="2">The sequence shown here is derived from an EMBL/GenBank/DDBJ whole genome shotgun (WGS) entry which is preliminary data.</text>
</comment>
<evidence type="ECO:0000256" key="1">
    <source>
        <dbReference type="SAM" id="Phobius"/>
    </source>
</evidence>
<gene>
    <name evidence="2" type="ORF">ACFOY2_03140</name>
</gene>
<keyword evidence="3" id="KW-1185">Reference proteome</keyword>
<name>A0ABV8G0N5_9ACTN</name>
<protein>
    <submittedName>
        <fullName evidence="2">Uncharacterized protein</fullName>
    </submittedName>
</protein>
<evidence type="ECO:0000313" key="3">
    <source>
        <dbReference type="Proteomes" id="UP001595851"/>
    </source>
</evidence>